<dbReference type="AlphaFoldDB" id="A0A4R6U1K7"/>
<sequence length="298" mass="33521">MDWLGLTVTLGITGGLCVGGGWWFVHCQRQARFLLDTPTSKIRSAAQGYVELYGFLVDSETPLSGPLSGLPCLWWSYRIEEYQRRSNNNNSSWRTLEQKSSAAMLKLDDSTGQCLIDPSGAKIIPVSRQVWHGDRRHPLAGQPQHWFSAALLGRRRYRYTEERLHAGEPLYAIGHFYSKGGGHQTLNAEAMQSAIIRQWKQDFPALLQRFDRNRDGQFDAGEWQQVRQAALQQAQQQKRQQATAPAGHFMRKPDENLPFILSSHGEDQLARKLRWKSLGGALLCIAGALASAHVLNGL</sequence>
<dbReference type="GO" id="GO:0016020">
    <property type="term" value="C:membrane"/>
    <property type="evidence" value="ECO:0007669"/>
    <property type="project" value="UniProtKB-SubCell"/>
</dbReference>
<dbReference type="EC" id="2.3.2.27" evidence="3"/>
<dbReference type="GO" id="GO:0016567">
    <property type="term" value="P:protein ubiquitination"/>
    <property type="evidence" value="ECO:0007669"/>
    <property type="project" value="InterPro"/>
</dbReference>
<feature type="transmembrane region" description="Helical" evidence="12">
    <location>
        <begin position="6"/>
        <end position="25"/>
    </location>
</feature>
<comment type="catalytic activity">
    <reaction evidence="1">
        <text>S-ubiquitinyl-[E2 ubiquitin-conjugating enzyme]-L-cysteine + [acceptor protein]-L-lysine = [E2 ubiquitin-conjugating enzyme]-L-cysteine + N(6)-ubiquitinyl-[acceptor protein]-L-lysine.</text>
        <dbReference type="EC" id="2.3.2.27"/>
    </reaction>
</comment>
<dbReference type="InterPro" id="IPR002048">
    <property type="entry name" value="EF_hand_dom"/>
</dbReference>
<organism evidence="14 15">
    <name type="scientific">Thiopseudomonas denitrificans</name>
    <dbReference type="NCBI Taxonomy" id="1501432"/>
    <lineage>
        <taxon>Bacteria</taxon>
        <taxon>Pseudomonadati</taxon>
        <taxon>Pseudomonadota</taxon>
        <taxon>Gammaproteobacteria</taxon>
        <taxon>Pseudomonadales</taxon>
        <taxon>Pseudomonadaceae</taxon>
        <taxon>Thiopseudomonas</taxon>
    </lineage>
</organism>
<accession>A0A4R6U1K7</accession>
<evidence type="ECO:0000256" key="8">
    <source>
        <dbReference type="ARBA" id="ARBA00022786"/>
    </source>
</evidence>
<dbReference type="GO" id="GO:0005509">
    <property type="term" value="F:calcium ion binding"/>
    <property type="evidence" value="ECO:0007669"/>
    <property type="project" value="InterPro"/>
</dbReference>
<comment type="subcellular location">
    <subcellularLocation>
        <location evidence="2">Membrane</location>
        <topology evidence="2">Multi-pass membrane protein</topology>
    </subcellularLocation>
</comment>
<keyword evidence="7" id="KW-0863">Zinc-finger</keyword>
<evidence type="ECO:0000256" key="2">
    <source>
        <dbReference type="ARBA" id="ARBA00004141"/>
    </source>
</evidence>
<dbReference type="InterPro" id="IPR022170">
    <property type="entry name" value="MUL1-like"/>
</dbReference>
<keyword evidence="11 12" id="KW-0472">Membrane</keyword>
<dbReference type="GO" id="GO:0061630">
    <property type="term" value="F:ubiquitin protein ligase activity"/>
    <property type="evidence" value="ECO:0007669"/>
    <property type="project" value="UniProtKB-EC"/>
</dbReference>
<evidence type="ECO:0000256" key="10">
    <source>
        <dbReference type="ARBA" id="ARBA00022989"/>
    </source>
</evidence>
<evidence type="ECO:0000313" key="15">
    <source>
        <dbReference type="Proteomes" id="UP000294575"/>
    </source>
</evidence>
<evidence type="ECO:0000256" key="9">
    <source>
        <dbReference type="ARBA" id="ARBA00022833"/>
    </source>
</evidence>
<evidence type="ECO:0000256" key="3">
    <source>
        <dbReference type="ARBA" id="ARBA00012483"/>
    </source>
</evidence>
<evidence type="ECO:0000256" key="4">
    <source>
        <dbReference type="ARBA" id="ARBA00022679"/>
    </source>
</evidence>
<keyword evidence="8" id="KW-0833">Ubl conjugation pathway</keyword>
<dbReference type="Pfam" id="PF12483">
    <property type="entry name" value="GIDE"/>
    <property type="match status" value="1"/>
</dbReference>
<name>A0A4R6U1K7_9GAMM</name>
<proteinExistence type="predicted"/>
<evidence type="ECO:0000313" key="14">
    <source>
        <dbReference type="EMBL" id="TDQ40220.1"/>
    </source>
</evidence>
<keyword evidence="10 12" id="KW-1133">Transmembrane helix</keyword>
<dbReference type="PROSITE" id="PS50222">
    <property type="entry name" value="EF_HAND_2"/>
    <property type="match status" value="1"/>
</dbReference>
<evidence type="ECO:0000256" key="1">
    <source>
        <dbReference type="ARBA" id="ARBA00000900"/>
    </source>
</evidence>
<feature type="domain" description="EF-hand" evidence="13">
    <location>
        <begin position="198"/>
        <end position="233"/>
    </location>
</feature>
<reference evidence="14 15" key="1">
    <citation type="submission" date="2019-03" db="EMBL/GenBank/DDBJ databases">
        <title>Genomic Encyclopedia of Type Strains, Phase IV (KMG-IV): sequencing the most valuable type-strain genomes for metagenomic binning, comparative biology and taxonomic classification.</title>
        <authorList>
            <person name="Goeker M."/>
        </authorList>
    </citation>
    <scope>NUCLEOTIDE SEQUENCE [LARGE SCALE GENOMIC DNA]</scope>
    <source>
        <strain evidence="14 15">DSM 28679</strain>
    </source>
</reference>
<evidence type="ECO:0000256" key="11">
    <source>
        <dbReference type="ARBA" id="ARBA00023136"/>
    </source>
</evidence>
<evidence type="ECO:0000256" key="12">
    <source>
        <dbReference type="SAM" id="Phobius"/>
    </source>
</evidence>
<keyword evidence="4" id="KW-0808">Transferase</keyword>
<dbReference type="EMBL" id="SNYK01000001">
    <property type="protein sequence ID" value="TDQ40220.1"/>
    <property type="molecule type" value="Genomic_DNA"/>
</dbReference>
<dbReference type="GO" id="GO:0008270">
    <property type="term" value="F:zinc ion binding"/>
    <property type="evidence" value="ECO:0007669"/>
    <property type="project" value="UniProtKB-KW"/>
</dbReference>
<keyword evidence="9" id="KW-0862">Zinc</keyword>
<gene>
    <name evidence="14" type="ORF">DFQ45_101355</name>
</gene>
<comment type="caution">
    <text evidence="14">The sequence shown here is derived from an EMBL/GenBank/DDBJ whole genome shotgun (WGS) entry which is preliminary data.</text>
</comment>
<dbReference type="OrthoDB" id="7013907at2"/>
<evidence type="ECO:0000256" key="5">
    <source>
        <dbReference type="ARBA" id="ARBA00022692"/>
    </source>
</evidence>
<dbReference type="Proteomes" id="UP000294575">
    <property type="component" value="Unassembled WGS sequence"/>
</dbReference>
<keyword evidence="5 12" id="KW-0812">Transmembrane</keyword>
<evidence type="ECO:0000256" key="6">
    <source>
        <dbReference type="ARBA" id="ARBA00022723"/>
    </source>
</evidence>
<protein>
    <recommendedName>
        <fullName evidence="3">RING-type E3 ubiquitin transferase</fullName>
        <ecNumber evidence="3">2.3.2.27</ecNumber>
    </recommendedName>
</protein>
<keyword evidence="15" id="KW-1185">Reference proteome</keyword>
<keyword evidence="6" id="KW-0479">Metal-binding</keyword>
<evidence type="ECO:0000256" key="7">
    <source>
        <dbReference type="ARBA" id="ARBA00022771"/>
    </source>
</evidence>
<feature type="transmembrane region" description="Helical" evidence="12">
    <location>
        <begin position="278"/>
        <end position="295"/>
    </location>
</feature>
<dbReference type="RefSeq" id="WP_101496915.1">
    <property type="nucleotide sequence ID" value="NZ_LNJZ01000007.1"/>
</dbReference>
<evidence type="ECO:0000259" key="13">
    <source>
        <dbReference type="PROSITE" id="PS50222"/>
    </source>
</evidence>